<name>A0AAU9DYC9_9FUSO</name>
<gene>
    <name evidence="5" type="ORF">HLVA_10040</name>
</gene>
<feature type="domain" description="HIT" evidence="4">
    <location>
        <begin position="3"/>
        <end position="112"/>
    </location>
</feature>
<evidence type="ECO:0000313" key="5">
    <source>
        <dbReference type="EMBL" id="BDU50435.1"/>
    </source>
</evidence>
<keyword evidence="6" id="KW-1185">Reference proteome</keyword>
<dbReference type="PANTHER" id="PTHR23089">
    <property type="entry name" value="HISTIDINE TRIAD HIT PROTEIN"/>
    <property type="match status" value="1"/>
</dbReference>
<feature type="active site" description="Tele-AMP-histidine intermediate" evidence="1">
    <location>
        <position position="98"/>
    </location>
</feature>
<dbReference type="Proteomes" id="UP001321582">
    <property type="component" value="Chromosome"/>
</dbReference>
<dbReference type="SUPFAM" id="SSF54197">
    <property type="entry name" value="HIT-like"/>
    <property type="match status" value="1"/>
</dbReference>
<dbReference type="InterPro" id="IPR001310">
    <property type="entry name" value="Histidine_triad_HIT"/>
</dbReference>
<evidence type="ECO:0000256" key="2">
    <source>
        <dbReference type="PIRSR" id="PIRSR601310-3"/>
    </source>
</evidence>
<dbReference type="Pfam" id="PF11969">
    <property type="entry name" value="DcpS_C"/>
    <property type="match status" value="1"/>
</dbReference>
<dbReference type="KEGG" id="haby:HLVA_10040"/>
<protein>
    <submittedName>
        <fullName evidence="5">Histidine triad nucleotide-binding protein</fullName>
    </submittedName>
</protein>
<dbReference type="AlphaFoldDB" id="A0AAU9DYC9"/>
<dbReference type="InterPro" id="IPR011146">
    <property type="entry name" value="HIT-like"/>
</dbReference>
<proteinExistence type="predicted"/>
<dbReference type="PROSITE" id="PS51084">
    <property type="entry name" value="HIT_2"/>
    <property type="match status" value="1"/>
</dbReference>
<dbReference type="GO" id="GO:0003824">
    <property type="term" value="F:catalytic activity"/>
    <property type="evidence" value="ECO:0007669"/>
    <property type="project" value="InterPro"/>
</dbReference>
<dbReference type="EMBL" id="AP027059">
    <property type="protein sequence ID" value="BDU50435.1"/>
    <property type="molecule type" value="Genomic_DNA"/>
</dbReference>
<dbReference type="Gene3D" id="3.30.428.10">
    <property type="entry name" value="HIT-like"/>
    <property type="match status" value="1"/>
</dbReference>
<evidence type="ECO:0000313" key="6">
    <source>
        <dbReference type="Proteomes" id="UP001321582"/>
    </source>
</evidence>
<sequence length="112" mass="12641">MCLFCKIVNKEIPAKIVYEDNNILAFEDINPKAPVHILVIPKKHIETLNDINNENSKIIGEIYAVIANLAKEKGISKTGYRVVANCNRDAGQEVFHIHFHLMGGRKFQWPAG</sequence>
<accession>A0AAU9DYC9</accession>
<evidence type="ECO:0000256" key="1">
    <source>
        <dbReference type="PIRSR" id="PIRSR601310-1"/>
    </source>
</evidence>
<dbReference type="PRINTS" id="PR00332">
    <property type="entry name" value="HISTRIAD"/>
</dbReference>
<reference evidence="5 6" key="1">
    <citation type="submission" date="2022-11" db="EMBL/GenBank/DDBJ databases">
        <title>Haliovirga abyssi gen. nov., sp. nov., a mesophilic fermentative bacterium isolated from the Iheya North hydrothermal field and the proposal of Haliovirgaceae fam. nov.</title>
        <authorList>
            <person name="Miyazaki U."/>
            <person name="Tame A."/>
            <person name="Miyazaki J."/>
            <person name="Takai K."/>
            <person name="Sawayama S."/>
            <person name="Kitajima M."/>
            <person name="Okamoto A."/>
            <person name="Nakagawa S."/>
        </authorList>
    </citation>
    <scope>NUCLEOTIDE SEQUENCE [LARGE SCALE GENOMIC DNA]</scope>
    <source>
        <strain evidence="5 6">IC12</strain>
    </source>
</reference>
<feature type="short sequence motif" description="Histidine triad motif" evidence="2 3">
    <location>
        <begin position="96"/>
        <end position="100"/>
    </location>
</feature>
<dbReference type="InterPro" id="IPR019808">
    <property type="entry name" value="Histidine_triad_CS"/>
</dbReference>
<evidence type="ECO:0000259" key="4">
    <source>
        <dbReference type="PROSITE" id="PS51084"/>
    </source>
</evidence>
<dbReference type="InterPro" id="IPR036265">
    <property type="entry name" value="HIT-like_sf"/>
</dbReference>
<evidence type="ECO:0000256" key="3">
    <source>
        <dbReference type="PROSITE-ProRule" id="PRU00464"/>
    </source>
</evidence>
<dbReference type="PROSITE" id="PS00892">
    <property type="entry name" value="HIT_1"/>
    <property type="match status" value="1"/>
</dbReference>
<dbReference type="CDD" id="cd01276">
    <property type="entry name" value="PKCI_related"/>
    <property type="match status" value="1"/>
</dbReference>
<organism evidence="5 6">
    <name type="scientific">Haliovirga abyssi</name>
    <dbReference type="NCBI Taxonomy" id="2996794"/>
    <lineage>
        <taxon>Bacteria</taxon>
        <taxon>Fusobacteriati</taxon>
        <taxon>Fusobacteriota</taxon>
        <taxon>Fusobacteriia</taxon>
        <taxon>Fusobacteriales</taxon>
        <taxon>Haliovirgaceae</taxon>
        <taxon>Haliovirga</taxon>
    </lineage>
</organism>